<dbReference type="SUPFAM" id="SSF50156">
    <property type="entry name" value="PDZ domain-like"/>
    <property type="match status" value="1"/>
</dbReference>
<dbReference type="PROSITE" id="PS50106">
    <property type="entry name" value="PDZ"/>
    <property type="match status" value="1"/>
</dbReference>
<evidence type="ECO:0000259" key="2">
    <source>
        <dbReference type="PROSITE" id="PS50106"/>
    </source>
</evidence>
<accession>A0A8J6C4Z8</accession>
<dbReference type="Proteomes" id="UP000751190">
    <property type="component" value="Unassembled WGS sequence"/>
</dbReference>
<dbReference type="SMART" id="SM00228">
    <property type="entry name" value="PDZ"/>
    <property type="match status" value="1"/>
</dbReference>
<dbReference type="InterPro" id="IPR036034">
    <property type="entry name" value="PDZ_sf"/>
</dbReference>
<proteinExistence type="predicted"/>
<feature type="domain" description="PDZ" evidence="2">
    <location>
        <begin position="232"/>
        <end position="314"/>
    </location>
</feature>
<dbReference type="AlphaFoldDB" id="A0A8J6C4Z8"/>
<evidence type="ECO:0000313" key="3">
    <source>
        <dbReference type="EMBL" id="KAG8462172.1"/>
    </source>
</evidence>
<evidence type="ECO:0000256" key="1">
    <source>
        <dbReference type="SAM" id="MobiDB-lite"/>
    </source>
</evidence>
<reference evidence="3" key="1">
    <citation type="submission" date="2021-05" db="EMBL/GenBank/DDBJ databases">
        <title>The genome of the haptophyte Pavlova lutheri (Diacronema luteri, Pavlovales) - a model for lipid biosynthesis in eukaryotic algae.</title>
        <authorList>
            <person name="Hulatt C.J."/>
            <person name="Posewitz M.C."/>
        </authorList>
    </citation>
    <scope>NUCLEOTIDE SEQUENCE</scope>
    <source>
        <strain evidence="3">NIVA-4/92</strain>
    </source>
</reference>
<feature type="region of interest" description="Disordered" evidence="1">
    <location>
        <begin position="144"/>
        <end position="185"/>
    </location>
</feature>
<keyword evidence="4" id="KW-1185">Reference proteome</keyword>
<organism evidence="3 4">
    <name type="scientific">Diacronema lutheri</name>
    <name type="common">Unicellular marine alga</name>
    <name type="synonym">Monochrysis lutheri</name>
    <dbReference type="NCBI Taxonomy" id="2081491"/>
    <lineage>
        <taxon>Eukaryota</taxon>
        <taxon>Haptista</taxon>
        <taxon>Haptophyta</taxon>
        <taxon>Pavlovophyceae</taxon>
        <taxon>Pavlovales</taxon>
        <taxon>Pavlovaceae</taxon>
        <taxon>Diacronema</taxon>
    </lineage>
</organism>
<dbReference type="EMBL" id="JAGTXO010000022">
    <property type="protein sequence ID" value="KAG8462172.1"/>
    <property type="molecule type" value="Genomic_DNA"/>
</dbReference>
<sequence length="381" mass="38255">MCEMLSLGLSEATVRAFLECACDAHRVGGANFEQLKRESVLTSMAAATLGSKPGTTCALDGDQPTSTPPSAPPARDTPAAFESGSLHGFASALFASRRACHSADLRAHAVLYGSSATPVPVSASVLPSAKHAVLAPSHPALPAAQPLAASPHGSAPPGSACAVGSRDARRALSAAPSPTAPGERHQLARHAASSFSVDALVPSPALGLYVSDERTPRAPSGALMGGERLDAHIELSAADGGVLGLHLARAGGVVVVHSVDHGRAAALAGVRAADLVERVNERVLLGGTVADFEAAVRAVRECAASGTVTLTLRRGLFLPPSSPPPLPLAAVELAAHAGAPDVAPADGATLCARRVGTRIPMEARAAGGDEVARLSCARAVA</sequence>
<comment type="caution">
    <text evidence="3">The sequence shown here is derived from an EMBL/GenBank/DDBJ whole genome shotgun (WGS) entry which is preliminary data.</text>
</comment>
<protein>
    <recommendedName>
        <fullName evidence="2">PDZ domain-containing protein</fullName>
    </recommendedName>
</protein>
<feature type="region of interest" description="Disordered" evidence="1">
    <location>
        <begin position="52"/>
        <end position="78"/>
    </location>
</feature>
<gene>
    <name evidence="3" type="ORF">KFE25_011622</name>
</gene>
<dbReference type="InterPro" id="IPR001478">
    <property type="entry name" value="PDZ"/>
</dbReference>
<evidence type="ECO:0000313" key="4">
    <source>
        <dbReference type="Proteomes" id="UP000751190"/>
    </source>
</evidence>
<name>A0A8J6C4Z8_DIALT</name>
<dbReference type="Gene3D" id="2.30.42.10">
    <property type="match status" value="1"/>
</dbReference>